<protein>
    <submittedName>
        <fullName evidence="1">Uncharacterized protein</fullName>
    </submittedName>
</protein>
<reference evidence="1 2" key="1">
    <citation type="submission" date="2023-01" db="EMBL/GenBank/DDBJ databases">
        <title>New crAssphage isolates infecting Bacteroides cellulosilyticus.</title>
        <authorList>
            <person name="Papudeshi B."/>
            <person name="Vega A.A."/>
            <person name="Souza C."/>
            <person name="Giles S.K."/>
            <person name="Mallawaarachchi V."/>
            <person name="Roach M.J."/>
            <person name="An M."/>
            <person name="Jacobson N."/>
            <person name="McNair K."/>
            <person name="Mora M.F."/>
            <person name="Pastrana K."/>
            <person name="Leigh C."/>
            <person name="Cram C."/>
            <person name="Plewa W.S."/>
            <person name="Grigson S.R."/>
            <person name="Bouras G.S."/>
            <person name="Decewicz P."/>
            <person name="Luque A."/>
            <person name="Droit L."/>
            <person name="Handley S."/>
            <person name="Segall A.M."/>
            <person name="Dinsdale E.A."/>
            <person name="Edwards R.A."/>
        </authorList>
    </citation>
    <scope>NUCLEOTIDE SEQUENCE [LARGE SCALE GENOMIC DNA]</scope>
    <source>
        <strain evidence="1">Bc01</strain>
    </source>
</reference>
<dbReference type="EMBL" id="OQ198717">
    <property type="protein sequence ID" value="WEU69822.1"/>
    <property type="molecule type" value="Genomic_DNA"/>
</dbReference>
<proteinExistence type="predicted"/>
<dbReference type="Proteomes" id="UP001241835">
    <property type="component" value="Segment"/>
</dbReference>
<keyword evidence="2" id="KW-1185">Reference proteome</keyword>
<evidence type="ECO:0000313" key="1">
    <source>
        <dbReference type="EMBL" id="WEU69822.1"/>
    </source>
</evidence>
<organism evidence="1 2">
    <name type="scientific">Kehishuvirus sp. 'tikkala'</name>
    <dbReference type="NCBI Taxonomy" id="3028513"/>
    <lineage>
        <taxon>Viruses</taxon>
        <taxon>Duplodnaviria</taxon>
        <taxon>Heunggongvirae</taxon>
        <taxon>Uroviricota</taxon>
        <taxon>Caudoviricetes</taxon>
        <taxon>Crassvirales</taxon>
        <taxon>Steigviridae</taxon>
        <taxon>Asinivirinae</taxon>
        <taxon>Kehishuvirus</taxon>
    </lineage>
</organism>
<name>A0AAF0IC65_9CAUD</name>
<evidence type="ECO:0000313" key="2">
    <source>
        <dbReference type="Proteomes" id="UP001241835"/>
    </source>
</evidence>
<accession>A0AAF0IC65</accession>
<sequence>MNLLGIIRTIDNLTYLINKGHNLALIANYLVREHAETVGETTKQLTDNTYRVAA</sequence>